<proteinExistence type="predicted"/>
<dbReference type="Proteomes" id="UP000178645">
    <property type="component" value="Unassembled WGS sequence"/>
</dbReference>
<feature type="coiled-coil region" evidence="1">
    <location>
        <begin position="68"/>
        <end position="123"/>
    </location>
</feature>
<keyword evidence="2" id="KW-0812">Transmembrane</keyword>
<organism evidence="3 4">
    <name type="scientific">Candidatus Nomurabacteria bacterium RIFCSPLOWO2_12_FULL_44_11</name>
    <dbReference type="NCBI Taxonomy" id="1801796"/>
    <lineage>
        <taxon>Bacteria</taxon>
        <taxon>Candidatus Nomuraibacteriota</taxon>
    </lineage>
</organism>
<dbReference type="AlphaFoldDB" id="A0A1F6Y360"/>
<gene>
    <name evidence="3" type="ORF">A3G53_01975</name>
</gene>
<evidence type="ECO:0000313" key="4">
    <source>
        <dbReference type="Proteomes" id="UP000178645"/>
    </source>
</evidence>
<sequence length="127" mass="14811">MEKRFNNFSKKLTRWIGSPQSIFVHTIFFIVIFTLRLLGVSTEDVLLILTTIVSLEAIYLSIFIQMTVNKHSEELEEVSEDIGEIQEDVEEVSEDIGEIQEDVEEIQEDVEEIQGEEKEEEKEKNFI</sequence>
<feature type="transmembrane region" description="Helical" evidence="2">
    <location>
        <begin position="21"/>
        <end position="39"/>
    </location>
</feature>
<protein>
    <recommendedName>
        <fullName evidence="5">DUF1003 domain-containing protein</fullName>
    </recommendedName>
</protein>
<evidence type="ECO:0000256" key="2">
    <source>
        <dbReference type="SAM" id="Phobius"/>
    </source>
</evidence>
<keyword evidence="1" id="KW-0175">Coiled coil</keyword>
<reference evidence="3 4" key="1">
    <citation type="journal article" date="2016" name="Nat. Commun.">
        <title>Thousands of microbial genomes shed light on interconnected biogeochemical processes in an aquifer system.</title>
        <authorList>
            <person name="Anantharaman K."/>
            <person name="Brown C.T."/>
            <person name="Hug L.A."/>
            <person name="Sharon I."/>
            <person name="Castelle C.J."/>
            <person name="Probst A.J."/>
            <person name="Thomas B.C."/>
            <person name="Singh A."/>
            <person name="Wilkins M.J."/>
            <person name="Karaoz U."/>
            <person name="Brodie E.L."/>
            <person name="Williams K.H."/>
            <person name="Hubbard S.S."/>
            <person name="Banfield J.F."/>
        </authorList>
    </citation>
    <scope>NUCLEOTIDE SEQUENCE [LARGE SCALE GENOMIC DNA]</scope>
</reference>
<dbReference type="EMBL" id="MFVU01000034">
    <property type="protein sequence ID" value="OGJ00823.1"/>
    <property type="molecule type" value="Genomic_DNA"/>
</dbReference>
<keyword evidence="2" id="KW-0472">Membrane</keyword>
<keyword evidence="2" id="KW-1133">Transmembrane helix</keyword>
<feature type="transmembrane region" description="Helical" evidence="2">
    <location>
        <begin position="45"/>
        <end position="64"/>
    </location>
</feature>
<evidence type="ECO:0000313" key="3">
    <source>
        <dbReference type="EMBL" id="OGJ00823.1"/>
    </source>
</evidence>
<comment type="caution">
    <text evidence="3">The sequence shown here is derived from an EMBL/GenBank/DDBJ whole genome shotgun (WGS) entry which is preliminary data.</text>
</comment>
<name>A0A1F6Y360_9BACT</name>
<evidence type="ECO:0008006" key="5">
    <source>
        <dbReference type="Google" id="ProtNLM"/>
    </source>
</evidence>
<accession>A0A1F6Y360</accession>
<dbReference type="Gene3D" id="1.20.1480.30">
    <property type="entry name" value="Designed four-helix bundle protein"/>
    <property type="match status" value="1"/>
</dbReference>
<evidence type="ECO:0000256" key="1">
    <source>
        <dbReference type="SAM" id="Coils"/>
    </source>
</evidence>